<dbReference type="Gene3D" id="1.10.3730.10">
    <property type="entry name" value="ProC C-terminal domain-like"/>
    <property type="match status" value="1"/>
</dbReference>
<comment type="caution">
    <text evidence="2">The sequence shown here is derived from an EMBL/GenBank/DDBJ whole genome shotgun (WGS) entry which is preliminary data.</text>
</comment>
<name>X1BXC9_9ZZZZ</name>
<dbReference type="EMBL" id="BART01025338">
    <property type="protein sequence ID" value="GAG99680.1"/>
    <property type="molecule type" value="Genomic_DNA"/>
</dbReference>
<dbReference type="SUPFAM" id="SSF48179">
    <property type="entry name" value="6-phosphogluconate dehydrogenase C-terminal domain-like"/>
    <property type="match status" value="1"/>
</dbReference>
<dbReference type="Pfam" id="PF14748">
    <property type="entry name" value="P5CR_dimer"/>
    <property type="match status" value="1"/>
</dbReference>
<gene>
    <name evidence="2" type="ORF">S01H4_45505</name>
</gene>
<sequence length="41" mass="4498">PGGTTIAALEQFEKGAIRYHILKAIKAATNRAEELSKQLMK</sequence>
<organism evidence="2">
    <name type="scientific">marine sediment metagenome</name>
    <dbReference type="NCBI Taxonomy" id="412755"/>
    <lineage>
        <taxon>unclassified sequences</taxon>
        <taxon>metagenomes</taxon>
        <taxon>ecological metagenomes</taxon>
    </lineage>
</organism>
<dbReference type="InterPro" id="IPR029036">
    <property type="entry name" value="P5CR_dimer"/>
</dbReference>
<evidence type="ECO:0000313" key="2">
    <source>
        <dbReference type="EMBL" id="GAG99680.1"/>
    </source>
</evidence>
<dbReference type="InterPro" id="IPR008927">
    <property type="entry name" value="6-PGluconate_DH-like_C_sf"/>
</dbReference>
<feature type="non-terminal residue" evidence="2">
    <location>
        <position position="1"/>
    </location>
</feature>
<evidence type="ECO:0000259" key="1">
    <source>
        <dbReference type="Pfam" id="PF14748"/>
    </source>
</evidence>
<feature type="domain" description="Pyrroline-5-carboxylate reductase dimerisation" evidence="1">
    <location>
        <begin position="1"/>
        <end position="35"/>
    </location>
</feature>
<reference evidence="2" key="1">
    <citation type="journal article" date="2014" name="Front. Microbiol.">
        <title>High frequency of phylogenetically diverse reductive dehalogenase-homologous genes in deep subseafloor sedimentary metagenomes.</title>
        <authorList>
            <person name="Kawai M."/>
            <person name="Futagami T."/>
            <person name="Toyoda A."/>
            <person name="Takaki Y."/>
            <person name="Nishi S."/>
            <person name="Hori S."/>
            <person name="Arai W."/>
            <person name="Tsubouchi T."/>
            <person name="Morono Y."/>
            <person name="Uchiyama I."/>
            <person name="Ito T."/>
            <person name="Fujiyama A."/>
            <person name="Inagaki F."/>
            <person name="Takami H."/>
        </authorList>
    </citation>
    <scope>NUCLEOTIDE SEQUENCE</scope>
    <source>
        <strain evidence="2">Expedition CK06-06</strain>
    </source>
</reference>
<protein>
    <recommendedName>
        <fullName evidence="1">Pyrroline-5-carboxylate reductase dimerisation domain-containing protein</fullName>
    </recommendedName>
</protein>
<dbReference type="AlphaFoldDB" id="X1BXC9"/>
<proteinExistence type="predicted"/>
<accession>X1BXC9</accession>